<dbReference type="RefSeq" id="XP_040762117.1">
    <property type="nucleotide sequence ID" value="XM_040909394.1"/>
</dbReference>
<dbReference type="Proteomes" id="UP000076871">
    <property type="component" value="Unassembled WGS sequence"/>
</dbReference>
<sequence length="89" mass="9477">MALGFFKKPRISAKNTSKQMPPVQPVDHDPPEWARIYMEAIAAKATRSVADKVTVTLYNRNLSINPPSLIMASDSAPATALGDGVGGPV</sequence>
<protein>
    <submittedName>
        <fullName evidence="2">Uncharacterized protein</fullName>
    </submittedName>
</protein>
<organism evidence="2 3">
    <name type="scientific">Laetiporus sulphureus 93-53</name>
    <dbReference type="NCBI Taxonomy" id="1314785"/>
    <lineage>
        <taxon>Eukaryota</taxon>
        <taxon>Fungi</taxon>
        <taxon>Dikarya</taxon>
        <taxon>Basidiomycota</taxon>
        <taxon>Agaricomycotina</taxon>
        <taxon>Agaricomycetes</taxon>
        <taxon>Polyporales</taxon>
        <taxon>Laetiporus</taxon>
    </lineage>
</organism>
<proteinExistence type="predicted"/>
<accession>A0A165D9E8</accession>
<evidence type="ECO:0000313" key="2">
    <source>
        <dbReference type="EMBL" id="KZT04377.1"/>
    </source>
</evidence>
<keyword evidence="3" id="KW-1185">Reference proteome</keyword>
<dbReference type="InParanoid" id="A0A165D9E8"/>
<reference evidence="2 3" key="1">
    <citation type="journal article" date="2016" name="Mol. Biol. Evol.">
        <title>Comparative Genomics of Early-Diverging Mushroom-Forming Fungi Provides Insights into the Origins of Lignocellulose Decay Capabilities.</title>
        <authorList>
            <person name="Nagy L.G."/>
            <person name="Riley R."/>
            <person name="Tritt A."/>
            <person name="Adam C."/>
            <person name="Daum C."/>
            <person name="Floudas D."/>
            <person name="Sun H."/>
            <person name="Yadav J.S."/>
            <person name="Pangilinan J."/>
            <person name="Larsson K.H."/>
            <person name="Matsuura K."/>
            <person name="Barry K."/>
            <person name="Labutti K."/>
            <person name="Kuo R."/>
            <person name="Ohm R.A."/>
            <person name="Bhattacharya S.S."/>
            <person name="Shirouzu T."/>
            <person name="Yoshinaga Y."/>
            <person name="Martin F.M."/>
            <person name="Grigoriev I.V."/>
            <person name="Hibbett D.S."/>
        </authorList>
    </citation>
    <scope>NUCLEOTIDE SEQUENCE [LARGE SCALE GENOMIC DNA]</scope>
    <source>
        <strain evidence="2 3">93-53</strain>
    </source>
</reference>
<name>A0A165D9E8_9APHY</name>
<feature type="region of interest" description="Disordered" evidence="1">
    <location>
        <begin position="1"/>
        <end position="28"/>
    </location>
</feature>
<evidence type="ECO:0000256" key="1">
    <source>
        <dbReference type="SAM" id="MobiDB-lite"/>
    </source>
</evidence>
<gene>
    <name evidence="2" type="ORF">LAESUDRAFT_728224</name>
</gene>
<dbReference type="AlphaFoldDB" id="A0A165D9E8"/>
<evidence type="ECO:0000313" key="3">
    <source>
        <dbReference type="Proteomes" id="UP000076871"/>
    </source>
</evidence>
<dbReference type="EMBL" id="KV427637">
    <property type="protein sequence ID" value="KZT04377.1"/>
    <property type="molecule type" value="Genomic_DNA"/>
</dbReference>
<dbReference type="GeneID" id="63826423"/>